<gene>
    <name evidence="3" type="ORF">KDK92_10885</name>
</gene>
<keyword evidence="4" id="KW-1185">Reference proteome</keyword>
<evidence type="ECO:0000259" key="1">
    <source>
        <dbReference type="Pfam" id="PF09967"/>
    </source>
</evidence>
<evidence type="ECO:0008006" key="5">
    <source>
        <dbReference type="Google" id="ProtNLM"/>
    </source>
</evidence>
<protein>
    <recommendedName>
        <fullName evidence="5">Peptidase</fullName>
    </recommendedName>
</protein>
<proteinExistence type="predicted"/>
<dbReference type="Proteomes" id="UP001056429">
    <property type="component" value="Unassembled WGS sequence"/>
</dbReference>
<reference evidence="3" key="2">
    <citation type="submission" date="2021-04" db="EMBL/GenBank/DDBJ databases">
        <authorList>
            <person name="Dong X."/>
        </authorList>
    </citation>
    <scope>NUCLEOTIDE SEQUENCE</scope>
    <source>
        <strain evidence="3">ZWT</strain>
    </source>
</reference>
<dbReference type="Pfam" id="PF13203">
    <property type="entry name" value="DUF2201_N"/>
    <property type="match status" value="1"/>
</dbReference>
<accession>A0A9J6P0R9</accession>
<dbReference type="AlphaFoldDB" id="A0A9J6P0R9"/>
<evidence type="ECO:0000259" key="2">
    <source>
        <dbReference type="Pfam" id="PF13203"/>
    </source>
</evidence>
<name>A0A9J6P0R9_9CLOT</name>
<dbReference type="EMBL" id="JAGSOJ010000002">
    <property type="protein sequence ID" value="MCM1990239.1"/>
    <property type="molecule type" value="Genomic_DNA"/>
</dbReference>
<evidence type="ECO:0000313" key="4">
    <source>
        <dbReference type="Proteomes" id="UP001056429"/>
    </source>
</evidence>
<evidence type="ECO:0000313" key="3">
    <source>
        <dbReference type="EMBL" id="MCM1990239.1"/>
    </source>
</evidence>
<dbReference type="PANTHER" id="PTHR38730:SF1">
    <property type="entry name" value="SLL7028 PROTEIN"/>
    <property type="match status" value="1"/>
</dbReference>
<feature type="domain" description="Putative metallopeptidase" evidence="2">
    <location>
        <begin position="216"/>
        <end position="453"/>
    </location>
</feature>
<comment type="caution">
    <text evidence="3">The sequence shown here is derived from an EMBL/GenBank/DDBJ whole genome shotgun (WGS) entry which is preliminary data.</text>
</comment>
<dbReference type="RefSeq" id="WP_250859278.1">
    <property type="nucleotide sequence ID" value="NZ_JAGSOJ010000002.1"/>
</dbReference>
<reference evidence="3" key="1">
    <citation type="journal article" date="2021" name="mSystems">
        <title>Bacteria and Archaea Synergistically Convert Glycine Betaine to Biogenic Methane in the Formosa Cold Seep of the South China Sea.</title>
        <authorList>
            <person name="Li L."/>
            <person name="Zhang W."/>
            <person name="Zhang S."/>
            <person name="Song L."/>
            <person name="Sun Q."/>
            <person name="Zhang H."/>
            <person name="Xiang H."/>
            <person name="Dong X."/>
        </authorList>
    </citation>
    <scope>NUCLEOTIDE SEQUENCE</scope>
    <source>
        <strain evidence="3">ZWT</strain>
    </source>
</reference>
<dbReference type="Pfam" id="PF09967">
    <property type="entry name" value="DUF2201"/>
    <property type="match status" value="1"/>
</dbReference>
<feature type="domain" description="VWA-like" evidence="1">
    <location>
        <begin position="478"/>
        <end position="551"/>
    </location>
</feature>
<dbReference type="InterPro" id="IPR018698">
    <property type="entry name" value="VWA-like_dom"/>
</dbReference>
<sequence>MANKKKKDKKFDPAERNFNNAVNILHNHPMFSSLAYHARFVREKESLCPEDGWAVITNKGVIYVNFNKKAEVENWVYVLAHCLLHLGFNHFKNIENFFIWNTVCDCFIAKFLKEMKLGAPPREFSYDYNFRGNSEEKLYNYFVEEGIPNTMKNFGTAGNNHCDMIMVHEREYSWMDKIDWQKCFAQGLNSAVTSAVNVAGGYEAYLGANKEKITPGKKAKNWFVNSYPLLGAVASSFEIIEDNMICQRMKISVAAVNPQFKEIYINPAAGMDEYECRFVMAHEFLHVCLGHHSRRCGRDPYLWNIACDYVINGWLLEMGLGELPKIGALHDIELKGLSAEDIYDRIVTDIRKYRKLATLRGCGLSDILEGDGTDWWNIGDGITLDEFYKKCLSQGLQYHENTERGFLPAGLIEEIKALSQPPIPWDVELAKWFDNYFAPIEKVRSYARQSRRQSSTPDIPRPRWVYPYGSEDGRTFGVLIDTSGSMDRILLAKALGTIASYSMSRDVPYVRVIFCDAAVYDEGYMSPEAIADKVKVKGRGGTILQLGIDILEKAEDFPKDGPILIITDGFCDKLRIKREHAFLLPEGRSLPFVPKGEVFKMK</sequence>
<organism evidence="3 4">
    <name type="scientific">Oceanirhabdus seepicola</name>
    <dbReference type="NCBI Taxonomy" id="2828781"/>
    <lineage>
        <taxon>Bacteria</taxon>
        <taxon>Bacillati</taxon>
        <taxon>Bacillota</taxon>
        <taxon>Clostridia</taxon>
        <taxon>Eubacteriales</taxon>
        <taxon>Clostridiaceae</taxon>
        <taxon>Oceanirhabdus</taxon>
    </lineage>
</organism>
<dbReference type="InterPro" id="IPR025154">
    <property type="entry name" value="Put_metallopeptidase_dom"/>
</dbReference>
<dbReference type="PANTHER" id="PTHR38730">
    <property type="entry name" value="SLL7028 PROTEIN"/>
    <property type="match status" value="1"/>
</dbReference>